<gene>
    <name evidence="1" type="ORF">PIIN_07702</name>
</gene>
<evidence type="ECO:0000313" key="1">
    <source>
        <dbReference type="EMBL" id="CCA73747.1"/>
    </source>
</evidence>
<reference evidence="1 2" key="1">
    <citation type="journal article" date="2011" name="PLoS Pathog.">
        <title>Endophytic Life Strategies Decoded by Genome and Transcriptome Analyses of the Mutualistic Root Symbiont Piriformospora indica.</title>
        <authorList>
            <person name="Zuccaro A."/>
            <person name="Lahrmann U."/>
            <person name="Guldener U."/>
            <person name="Langen G."/>
            <person name="Pfiffi S."/>
            <person name="Biedenkopf D."/>
            <person name="Wong P."/>
            <person name="Samans B."/>
            <person name="Grimm C."/>
            <person name="Basiewicz M."/>
            <person name="Murat C."/>
            <person name="Martin F."/>
            <person name="Kogel K.H."/>
        </authorList>
    </citation>
    <scope>NUCLEOTIDE SEQUENCE [LARGE SCALE GENOMIC DNA]</scope>
    <source>
        <strain evidence="1 2">DSM 11827</strain>
    </source>
</reference>
<sequence>MTRQHQLFTTLAESRDRLQLIRSLSVIIGPPHYSHGYLMYALLELLPSMSQLRDLAVLRTPSMDMDLYPTIKYLGKSSQIAAFLEENCGVVSPTLTSLQLEIPLPTGLFQPLDFQKGRIRLRSLELMYPYAVQSARDLVSPSLERLAINGDVVLLNNLFKVAYIDKEDATVTTFSPTHLYLDNHSTLPLWRSRMRLAGESMSGNTSLQLPDTSRLRSLEISSSLVDELANLDKRPTTALDTTPSSHSRFSSVTHLGIFSPPLAEPNYAIERRFLRMWSEETQTSSSNMVRILSNFPNLRSLSLQREDVGDWPDRVVDAVRRSGGPSSISLLPGVEDPLTTLLTLLRVTCPWLEVVLYRSHSSHASGMGVLDRESGRWNYQAIEDEECSRYWTTV</sequence>
<proteinExistence type="predicted"/>
<protein>
    <submittedName>
        <fullName evidence="1">Uncharacterized protein</fullName>
    </submittedName>
</protein>
<comment type="caution">
    <text evidence="1">The sequence shown here is derived from an EMBL/GenBank/DDBJ whole genome shotgun (WGS) entry which is preliminary data.</text>
</comment>
<dbReference type="Proteomes" id="UP000007148">
    <property type="component" value="Unassembled WGS sequence"/>
</dbReference>
<keyword evidence="2" id="KW-1185">Reference proteome</keyword>
<dbReference type="HOGENOM" id="CLU_700414_0_0_1"/>
<dbReference type="OrthoDB" id="3134585at2759"/>
<dbReference type="EMBL" id="CAFZ01000249">
    <property type="protein sequence ID" value="CCA73747.1"/>
    <property type="molecule type" value="Genomic_DNA"/>
</dbReference>
<accession>G4TR04</accession>
<dbReference type="AlphaFoldDB" id="G4TR04"/>
<evidence type="ECO:0000313" key="2">
    <source>
        <dbReference type="Proteomes" id="UP000007148"/>
    </source>
</evidence>
<dbReference type="InParanoid" id="G4TR04"/>
<name>G4TR04_SERID</name>
<organism evidence="1 2">
    <name type="scientific">Serendipita indica (strain DSM 11827)</name>
    <name type="common">Root endophyte fungus</name>
    <name type="synonym">Piriformospora indica</name>
    <dbReference type="NCBI Taxonomy" id="1109443"/>
    <lineage>
        <taxon>Eukaryota</taxon>
        <taxon>Fungi</taxon>
        <taxon>Dikarya</taxon>
        <taxon>Basidiomycota</taxon>
        <taxon>Agaricomycotina</taxon>
        <taxon>Agaricomycetes</taxon>
        <taxon>Sebacinales</taxon>
        <taxon>Serendipitaceae</taxon>
        <taxon>Serendipita</taxon>
    </lineage>
</organism>